<evidence type="ECO:0000259" key="12">
    <source>
        <dbReference type="Pfam" id="PF02096"/>
    </source>
</evidence>
<reference evidence="13 15" key="1">
    <citation type="journal article" date="2020" name="Stud. Mycol.">
        <title>101 Dothideomycetes genomes: a test case for predicting lifestyles and emergence of pathogens.</title>
        <authorList>
            <person name="Haridas S."/>
            <person name="Albert R."/>
            <person name="Binder M."/>
            <person name="Bloem J."/>
            <person name="Labutti K."/>
            <person name="Salamov A."/>
            <person name="Andreopoulos B."/>
            <person name="Baker S."/>
            <person name="Barry K."/>
            <person name="Bills G."/>
            <person name="Bluhm B."/>
            <person name="Cannon C."/>
            <person name="Castanera R."/>
            <person name="Culley D."/>
            <person name="Daum C."/>
            <person name="Ezra D."/>
            <person name="Gonzalez J."/>
            <person name="Henrissat B."/>
            <person name="Kuo A."/>
            <person name="Liang C."/>
            <person name="Lipzen A."/>
            <person name="Lutzoni F."/>
            <person name="Magnuson J."/>
            <person name="Mondo S."/>
            <person name="Nolan M."/>
            <person name="Ohm R."/>
            <person name="Pangilinan J."/>
            <person name="Park H.-J."/>
            <person name="Ramirez L."/>
            <person name="Alfaro M."/>
            <person name="Sun H."/>
            <person name="Tritt A."/>
            <person name="Yoshinaga Y."/>
            <person name="Zwiers L.-H."/>
            <person name="Turgeon B."/>
            <person name="Goodwin S."/>
            <person name="Spatafora J."/>
            <person name="Crous P."/>
            <person name="Grigoriev I."/>
        </authorList>
    </citation>
    <scope>NUCLEOTIDE SEQUENCE</scope>
    <source>
        <strain evidence="13 15">CBS 304.34</strain>
    </source>
</reference>
<dbReference type="PANTHER" id="PTHR12428">
    <property type="entry name" value="OXA1"/>
    <property type="match status" value="1"/>
</dbReference>
<evidence type="ECO:0000256" key="11">
    <source>
        <dbReference type="SAM" id="Phobius"/>
    </source>
</evidence>
<dbReference type="EMBL" id="MU003729">
    <property type="protein sequence ID" value="KAF2801597.1"/>
    <property type="molecule type" value="Genomic_DNA"/>
</dbReference>
<accession>A0A6A6Y1A2</accession>
<keyword evidence="5" id="KW-0809">Transit peptide</keyword>
<feature type="region of interest" description="Disordered" evidence="10">
    <location>
        <begin position="318"/>
        <end position="339"/>
    </location>
</feature>
<dbReference type="Proteomes" id="UP000504636">
    <property type="component" value="Unplaced"/>
</dbReference>
<gene>
    <name evidence="13 15" type="ORF">BDZ99DRAFT_403082</name>
</gene>
<keyword evidence="14" id="KW-1185">Reference proteome</keyword>
<evidence type="ECO:0000256" key="7">
    <source>
        <dbReference type="ARBA" id="ARBA00023128"/>
    </source>
</evidence>
<evidence type="ECO:0000256" key="4">
    <source>
        <dbReference type="ARBA" id="ARBA00022792"/>
    </source>
</evidence>
<proteinExistence type="inferred from homology"/>
<dbReference type="AlphaFoldDB" id="A0A6A6Y1A2"/>
<dbReference type="GO" id="GO:0032977">
    <property type="term" value="F:membrane insertase activity"/>
    <property type="evidence" value="ECO:0007669"/>
    <property type="project" value="InterPro"/>
</dbReference>
<evidence type="ECO:0000256" key="9">
    <source>
        <dbReference type="RuleBase" id="RU003945"/>
    </source>
</evidence>
<keyword evidence="4" id="KW-0999">Mitochondrion inner membrane</keyword>
<dbReference type="OrthoDB" id="2148490at2759"/>
<comment type="subcellular location">
    <subcellularLocation>
        <location evidence="9">Membrane</location>
        <topology evidence="9">Multi-pass membrane protein</topology>
    </subcellularLocation>
    <subcellularLocation>
        <location evidence="1">Mitochondrion inner membrane</location>
        <topology evidence="1">Multi-pass membrane protein</topology>
    </subcellularLocation>
</comment>
<evidence type="ECO:0000256" key="6">
    <source>
        <dbReference type="ARBA" id="ARBA00022989"/>
    </source>
</evidence>
<comment type="similarity">
    <text evidence="2 9">Belongs to the OXA1/ALB3/YidC family.</text>
</comment>
<reference evidence="15" key="2">
    <citation type="submission" date="2020-04" db="EMBL/GenBank/DDBJ databases">
        <authorList>
            <consortium name="NCBI Genome Project"/>
        </authorList>
    </citation>
    <scope>NUCLEOTIDE SEQUENCE</scope>
    <source>
        <strain evidence="15">CBS 304.34</strain>
    </source>
</reference>
<keyword evidence="7" id="KW-0496">Mitochondrion</keyword>
<feature type="transmembrane region" description="Helical" evidence="11">
    <location>
        <begin position="39"/>
        <end position="61"/>
    </location>
</feature>
<dbReference type="PANTHER" id="PTHR12428:SF66">
    <property type="entry name" value="MITOCHONDRIAL INNER MEMBRANE PROTEIN OXA1L"/>
    <property type="match status" value="1"/>
</dbReference>
<feature type="non-terminal residue" evidence="13">
    <location>
        <position position="1"/>
    </location>
</feature>
<feature type="domain" description="Membrane insertase YidC/Oxa/ALB C-terminal" evidence="12">
    <location>
        <begin position="41"/>
        <end position="235"/>
    </location>
</feature>
<feature type="transmembrane region" description="Helical" evidence="11">
    <location>
        <begin position="218"/>
        <end position="234"/>
    </location>
</feature>
<dbReference type="GO" id="GO:0032979">
    <property type="term" value="P:protein insertion into mitochondrial inner membrane from matrix"/>
    <property type="evidence" value="ECO:0007669"/>
    <property type="project" value="TreeGrafter"/>
</dbReference>
<evidence type="ECO:0000256" key="10">
    <source>
        <dbReference type="SAM" id="MobiDB-lite"/>
    </source>
</evidence>
<evidence type="ECO:0000256" key="3">
    <source>
        <dbReference type="ARBA" id="ARBA00022692"/>
    </source>
</evidence>
<dbReference type="Pfam" id="PF02096">
    <property type="entry name" value="60KD_IMP"/>
    <property type="match status" value="1"/>
</dbReference>
<evidence type="ECO:0000313" key="13">
    <source>
        <dbReference type="EMBL" id="KAF2801597.1"/>
    </source>
</evidence>
<keyword evidence="3 9" id="KW-0812">Transmembrane</keyword>
<reference evidence="15" key="3">
    <citation type="submission" date="2025-04" db="UniProtKB">
        <authorList>
            <consortium name="RefSeq"/>
        </authorList>
    </citation>
    <scope>IDENTIFICATION</scope>
    <source>
        <strain evidence="15">CBS 304.34</strain>
    </source>
</reference>
<feature type="transmembrane region" description="Helical" evidence="11">
    <location>
        <begin position="115"/>
        <end position="133"/>
    </location>
</feature>
<organism evidence="13">
    <name type="scientific">Mytilinidion resinicola</name>
    <dbReference type="NCBI Taxonomy" id="574789"/>
    <lineage>
        <taxon>Eukaryota</taxon>
        <taxon>Fungi</taxon>
        <taxon>Dikarya</taxon>
        <taxon>Ascomycota</taxon>
        <taxon>Pezizomycotina</taxon>
        <taxon>Dothideomycetes</taxon>
        <taxon>Pleosporomycetidae</taxon>
        <taxon>Mytilinidiales</taxon>
        <taxon>Mytilinidiaceae</taxon>
        <taxon>Mytilinidion</taxon>
    </lineage>
</organism>
<name>A0A6A6Y1A2_9PEZI</name>
<dbReference type="RefSeq" id="XP_033568561.1">
    <property type="nucleotide sequence ID" value="XM_033716321.1"/>
</dbReference>
<evidence type="ECO:0000256" key="8">
    <source>
        <dbReference type="ARBA" id="ARBA00023136"/>
    </source>
</evidence>
<dbReference type="InterPro" id="IPR001708">
    <property type="entry name" value="YidC/ALB3/OXA1/COX18"/>
</dbReference>
<dbReference type="GeneID" id="54457214"/>
<keyword evidence="6 11" id="KW-1133">Transmembrane helix</keyword>
<evidence type="ECO:0000256" key="1">
    <source>
        <dbReference type="ARBA" id="ARBA00004448"/>
    </source>
</evidence>
<keyword evidence="8 11" id="KW-0472">Membrane</keyword>
<feature type="region of interest" description="Disordered" evidence="10">
    <location>
        <begin position="270"/>
        <end position="305"/>
    </location>
</feature>
<evidence type="ECO:0000256" key="5">
    <source>
        <dbReference type="ARBA" id="ARBA00022946"/>
    </source>
</evidence>
<protein>
    <recommendedName>
        <fullName evidence="12">Membrane insertase YidC/Oxa/ALB C-terminal domain-containing protein</fullName>
    </recommendedName>
</protein>
<dbReference type="CDD" id="cd20069">
    <property type="entry name" value="5TM_Oxa1-like"/>
    <property type="match status" value="1"/>
</dbReference>
<evidence type="ECO:0000313" key="14">
    <source>
        <dbReference type="Proteomes" id="UP000504636"/>
    </source>
</evidence>
<dbReference type="GO" id="GO:0005743">
    <property type="term" value="C:mitochondrial inner membrane"/>
    <property type="evidence" value="ECO:0007669"/>
    <property type="project" value="UniProtKB-SubCell"/>
</dbReference>
<evidence type="ECO:0000313" key="15">
    <source>
        <dbReference type="RefSeq" id="XP_033568561.1"/>
    </source>
</evidence>
<sequence>LASVPEHIGYLKSLGLDYGWGPTTAAEWLLEHIHIWSGLPWGASILAAAFAVRAGCFYFYVQGADTTAKMRALKPVIDPLTAKMKTALNAGDREETMRWRRESTKVYKDMNIHPVRHVFAGPVIQGLFGFGAFRLSRGMADIPVPGLLDGGMLWFTNLAIPDPTYLLPLMAAGAVHMVARIGGESGNPMAPAQQKIMMWGLPGLMFLFSWWLPAATQLTFLAGSVLSLLQALIFRSPRFRRALNLTPLYKQPPVRPQTIETRFAMRAQPAAAKKPVYQAPSSSTTPPDPLARPGKVPAKPGLADKVWKTTKEAARGWFPEALTRMTQSQEKQRKDRLKAQAAAYELQRQQQLEQEKNGR</sequence>
<evidence type="ECO:0000256" key="2">
    <source>
        <dbReference type="ARBA" id="ARBA00009877"/>
    </source>
</evidence>
<dbReference type="InterPro" id="IPR028055">
    <property type="entry name" value="YidC/Oxa/ALB_C"/>
</dbReference>